<keyword evidence="4 9" id="KW-0732">Signal</keyword>
<name>A0A552V303_9FLAO</name>
<evidence type="ECO:0000259" key="11">
    <source>
        <dbReference type="Pfam" id="PF18962"/>
    </source>
</evidence>
<feature type="chain" id="PRO_5021840166" evidence="9">
    <location>
        <begin position="37"/>
        <end position="457"/>
    </location>
</feature>
<gene>
    <name evidence="12" type="ORF">FMM05_10140</name>
</gene>
<accession>A0A552V303</accession>
<keyword evidence="7" id="KW-0482">Metalloprotease</keyword>
<keyword evidence="3" id="KW-0479">Metal-binding</keyword>
<dbReference type="InterPro" id="IPR024079">
    <property type="entry name" value="MetalloPept_cat_dom_sf"/>
</dbReference>
<feature type="signal peptide" evidence="9">
    <location>
        <begin position="1"/>
        <end position="36"/>
    </location>
</feature>
<protein>
    <submittedName>
        <fullName evidence="12">T9SS type A sorting domain-containing protein</fullName>
    </submittedName>
</protein>
<keyword evidence="13" id="KW-1185">Reference proteome</keyword>
<feature type="domain" description="Peptidase M43 pregnancy-associated plasma-A" evidence="10">
    <location>
        <begin position="191"/>
        <end position="350"/>
    </location>
</feature>
<dbReference type="AlphaFoldDB" id="A0A552V303"/>
<dbReference type="GO" id="GO:0046872">
    <property type="term" value="F:metal ion binding"/>
    <property type="evidence" value="ECO:0007669"/>
    <property type="project" value="UniProtKB-KW"/>
</dbReference>
<dbReference type="InterPro" id="IPR026444">
    <property type="entry name" value="Secre_tail"/>
</dbReference>
<sequence length="457" mass="49066">MPPQTTFVKNKYIMSINTLKTVLTTCIVALGATTHAQDANAQSASFTPCAATEYSSYLKSKNIGQTTTQFESWLAPKLSETATLRSGQSTNQVVSLPVVIHIIHDGDEVGISENIPDARILSQLQVLNEDFRRIQGTPGYVEGNAGTDMEIEFCLAQQDPDGNPTTGITRHNLGKASWNSMEAVDEEMKPATAWDPTRYINIWVCRFGGQLAQVGGYAYFPEGSGLDGLDEAVSTASIDGLAMSFKAFGTSDVFPAASYFPEADKGRSASHEMGHYFGLRHIWGDENSCSATDFCDDTPAVSGVHTSCTPADTCPDSEGADQIENHMDYTPDACKSIFTAGQKARMWTVLQNSPRRTSLLTSNGCQAPTAGVNGHSLNSNGTKLYPNPVNDELHITAGSALPQSAYVVYNILGAAVLNGSINAGTDAVIDTTKLTQGVYIVTITAQNQSRSLRFIKE</sequence>
<keyword evidence="2" id="KW-0645">Protease</keyword>
<organism evidence="12 13">
    <name type="scientific">Flavobacterium zepuense</name>
    <dbReference type="NCBI Taxonomy" id="2593302"/>
    <lineage>
        <taxon>Bacteria</taxon>
        <taxon>Pseudomonadati</taxon>
        <taxon>Bacteroidota</taxon>
        <taxon>Flavobacteriia</taxon>
        <taxon>Flavobacteriales</taxon>
        <taxon>Flavobacteriaceae</taxon>
        <taxon>Flavobacterium</taxon>
    </lineage>
</organism>
<evidence type="ECO:0000256" key="3">
    <source>
        <dbReference type="ARBA" id="ARBA00022723"/>
    </source>
</evidence>
<dbReference type="InterPro" id="IPR008754">
    <property type="entry name" value="Peptidase_M43"/>
</dbReference>
<dbReference type="Pfam" id="PF05572">
    <property type="entry name" value="Peptidase_M43"/>
    <property type="match status" value="1"/>
</dbReference>
<dbReference type="NCBIfam" id="TIGR04183">
    <property type="entry name" value="Por_Secre_tail"/>
    <property type="match status" value="1"/>
</dbReference>
<dbReference type="PANTHER" id="PTHR47466:SF1">
    <property type="entry name" value="METALLOPROTEASE MEP1 (AFU_ORTHOLOGUE AFUA_1G07730)-RELATED"/>
    <property type="match status" value="1"/>
</dbReference>
<dbReference type="SUPFAM" id="SSF55486">
    <property type="entry name" value="Metalloproteases ('zincins'), catalytic domain"/>
    <property type="match status" value="1"/>
</dbReference>
<evidence type="ECO:0000256" key="2">
    <source>
        <dbReference type="ARBA" id="ARBA00022670"/>
    </source>
</evidence>
<evidence type="ECO:0000256" key="9">
    <source>
        <dbReference type="SAM" id="SignalP"/>
    </source>
</evidence>
<evidence type="ECO:0000313" key="12">
    <source>
        <dbReference type="EMBL" id="TRW24849.1"/>
    </source>
</evidence>
<evidence type="ECO:0000256" key="1">
    <source>
        <dbReference type="ARBA" id="ARBA00008721"/>
    </source>
</evidence>
<proteinExistence type="inferred from homology"/>
<keyword evidence="5" id="KW-0378">Hydrolase</keyword>
<comment type="caution">
    <text evidence="12">The sequence shown here is derived from an EMBL/GenBank/DDBJ whole genome shotgun (WGS) entry which is preliminary data.</text>
</comment>
<keyword evidence="6" id="KW-0862">Zinc</keyword>
<evidence type="ECO:0000256" key="8">
    <source>
        <dbReference type="ARBA" id="ARBA00023157"/>
    </source>
</evidence>
<dbReference type="Gene3D" id="3.40.390.10">
    <property type="entry name" value="Collagenase (Catalytic Domain)"/>
    <property type="match status" value="1"/>
</dbReference>
<dbReference type="CDD" id="cd04275">
    <property type="entry name" value="ZnMc_pappalysin_like"/>
    <property type="match status" value="1"/>
</dbReference>
<evidence type="ECO:0000259" key="10">
    <source>
        <dbReference type="Pfam" id="PF05572"/>
    </source>
</evidence>
<reference evidence="12 13" key="1">
    <citation type="submission" date="2019-07" db="EMBL/GenBank/DDBJ databases">
        <title>Flavobacterium sp. nov., isolated from glacier ice.</title>
        <authorList>
            <person name="Liu Q."/>
            <person name="Xin Y.-H."/>
        </authorList>
    </citation>
    <scope>NUCLEOTIDE SEQUENCE [LARGE SCALE GENOMIC DNA]</scope>
    <source>
        <strain evidence="12 13">ZT4R6</strain>
    </source>
</reference>
<evidence type="ECO:0000256" key="5">
    <source>
        <dbReference type="ARBA" id="ARBA00022801"/>
    </source>
</evidence>
<feature type="domain" description="Secretion system C-terminal sorting" evidence="11">
    <location>
        <begin position="384"/>
        <end position="450"/>
    </location>
</feature>
<comment type="similarity">
    <text evidence="1">Belongs to the peptidase M43B family.</text>
</comment>
<dbReference type="Pfam" id="PF18962">
    <property type="entry name" value="Por_Secre_tail"/>
    <property type="match status" value="1"/>
</dbReference>
<dbReference type="EMBL" id="VJVZ01000005">
    <property type="protein sequence ID" value="TRW24849.1"/>
    <property type="molecule type" value="Genomic_DNA"/>
</dbReference>
<dbReference type="GO" id="GO:0008237">
    <property type="term" value="F:metallopeptidase activity"/>
    <property type="evidence" value="ECO:0007669"/>
    <property type="project" value="UniProtKB-KW"/>
</dbReference>
<evidence type="ECO:0000256" key="4">
    <source>
        <dbReference type="ARBA" id="ARBA00022729"/>
    </source>
</evidence>
<keyword evidence="8" id="KW-1015">Disulfide bond</keyword>
<evidence type="ECO:0000313" key="13">
    <source>
        <dbReference type="Proteomes" id="UP000320643"/>
    </source>
</evidence>
<evidence type="ECO:0000256" key="6">
    <source>
        <dbReference type="ARBA" id="ARBA00022833"/>
    </source>
</evidence>
<evidence type="ECO:0000256" key="7">
    <source>
        <dbReference type="ARBA" id="ARBA00023049"/>
    </source>
</evidence>
<dbReference type="PANTHER" id="PTHR47466">
    <property type="match status" value="1"/>
</dbReference>
<dbReference type="Proteomes" id="UP000320643">
    <property type="component" value="Unassembled WGS sequence"/>
</dbReference>
<dbReference type="GO" id="GO:0006508">
    <property type="term" value="P:proteolysis"/>
    <property type="evidence" value="ECO:0007669"/>
    <property type="project" value="UniProtKB-KW"/>
</dbReference>
<dbReference type="OrthoDB" id="6278496at2"/>